<dbReference type="InterPro" id="IPR036356">
    <property type="entry name" value="ERp29_C_sf"/>
</dbReference>
<dbReference type="AlphaFoldDB" id="A0A2V0P7W5"/>
<keyword evidence="1" id="KW-0732">Signal</keyword>
<dbReference type="Gene3D" id="1.20.1150.12">
    <property type="entry name" value="Endoplasmic reticulum resident protein 29, C-terminal domain"/>
    <property type="match status" value="1"/>
</dbReference>
<dbReference type="InterPro" id="IPR011679">
    <property type="entry name" value="ERp29_C"/>
</dbReference>
<dbReference type="GO" id="GO:0005783">
    <property type="term" value="C:endoplasmic reticulum"/>
    <property type="evidence" value="ECO:0007669"/>
    <property type="project" value="InterPro"/>
</dbReference>
<dbReference type="InterPro" id="IPR036249">
    <property type="entry name" value="Thioredoxin-like_sf"/>
</dbReference>
<dbReference type="SUPFAM" id="SSF47933">
    <property type="entry name" value="ERP29 C domain-like"/>
    <property type="match status" value="1"/>
</dbReference>
<dbReference type="CDD" id="cd02961">
    <property type="entry name" value="PDI_a_family"/>
    <property type="match status" value="1"/>
</dbReference>
<dbReference type="Pfam" id="PF07749">
    <property type="entry name" value="ERp29"/>
    <property type="match status" value="1"/>
</dbReference>
<name>A0A2V0P7W5_9CHLO</name>
<evidence type="ECO:0000256" key="1">
    <source>
        <dbReference type="SAM" id="SignalP"/>
    </source>
</evidence>
<dbReference type="PANTHER" id="PTHR12211">
    <property type="entry name" value="ENDOPLASMIC RETICULUM PROTEIN ERP29"/>
    <property type="match status" value="1"/>
</dbReference>
<organism evidence="3 4">
    <name type="scientific">Raphidocelis subcapitata</name>
    <dbReference type="NCBI Taxonomy" id="307507"/>
    <lineage>
        <taxon>Eukaryota</taxon>
        <taxon>Viridiplantae</taxon>
        <taxon>Chlorophyta</taxon>
        <taxon>core chlorophytes</taxon>
        <taxon>Chlorophyceae</taxon>
        <taxon>CS clade</taxon>
        <taxon>Sphaeropleales</taxon>
        <taxon>Selenastraceae</taxon>
        <taxon>Raphidocelis</taxon>
    </lineage>
</organism>
<dbReference type="Gene3D" id="3.40.30.10">
    <property type="entry name" value="Glutaredoxin"/>
    <property type="match status" value="1"/>
</dbReference>
<dbReference type="OrthoDB" id="10264505at2759"/>
<evidence type="ECO:0000313" key="3">
    <source>
        <dbReference type="EMBL" id="GBF95964.1"/>
    </source>
</evidence>
<dbReference type="PROSITE" id="PS51352">
    <property type="entry name" value="THIOREDOXIN_2"/>
    <property type="match status" value="1"/>
</dbReference>
<dbReference type="InterPro" id="IPR013766">
    <property type="entry name" value="Thioredoxin_domain"/>
</dbReference>
<gene>
    <name evidence="3" type="ORF">Rsub_08087</name>
</gene>
<feature type="chain" id="PRO_5016166362" description="Thioredoxin domain-containing protein" evidence="1">
    <location>
        <begin position="21"/>
        <end position="310"/>
    </location>
</feature>
<keyword evidence="4" id="KW-1185">Reference proteome</keyword>
<dbReference type="InParanoid" id="A0A2V0P7W5"/>
<dbReference type="InterPro" id="IPR016855">
    <property type="entry name" value="ERp29"/>
</dbReference>
<dbReference type="PANTHER" id="PTHR12211:SF0">
    <property type="entry name" value="ENDOPLASMIC RETICULUM RESIDENT PROTEIN 29"/>
    <property type="match status" value="1"/>
</dbReference>
<dbReference type="PROSITE" id="PS51257">
    <property type="entry name" value="PROKAR_LIPOPROTEIN"/>
    <property type="match status" value="1"/>
</dbReference>
<feature type="domain" description="Thioredoxin" evidence="2">
    <location>
        <begin position="13"/>
        <end position="145"/>
    </location>
</feature>
<dbReference type="SUPFAM" id="SSF52833">
    <property type="entry name" value="Thioredoxin-like"/>
    <property type="match status" value="1"/>
</dbReference>
<feature type="signal peptide" evidence="1">
    <location>
        <begin position="1"/>
        <end position="20"/>
    </location>
</feature>
<sequence>MQAPLRALVLLALALGCAYASEEAAAPIPGVVELTADNWRSVLSGKQHVLVEFYTPYCGGCKALEPELRQVAADVEADEDLKGRFVIAKADADAEKMLAEWFQIKKFPALRMYCRARVPTHSNARDYVGPNTAAGLLRFIRRKRWHDKTFGRLDELDEIAAKAGQASGDKAKLRPIFKELKAAVKDVDQYDEPTAEVYVKVLKKALDKPAGWFASERARLERLVATGSVEVHKAKDMIRRVSVLGAFLGEEVEEFELDEEAGEDPDDFEDDEEEGWKSIIQAVDMKTGQRTLLDRDGKPVELVPKEGAAS</sequence>
<dbReference type="EMBL" id="BDRX01000072">
    <property type="protein sequence ID" value="GBF95964.1"/>
    <property type="molecule type" value="Genomic_DNA"/>
</dbReference>
<dbReference type="Pfam" id="PF00085">
    <property type="entry name" value="Thioredoxin"/>
    <property type="match status" value="1"/>
</dbReference>
<evidence type="ECO:0000259" key="2">
    <source>
        <dbReference type="PROSITE" id="PS51352"/>
    </source>
</evidence>
<protein>
    <recommendedName>
        <fullName evidence="2">Thioredoxin domain-containing protein</fullName>
    </recommendedName>
</protein>
<evidence type="ECO:0000313" key="4">
    <source>
        <dbReference type="Proteomes" id="UP000247498"/>
    </source>
</evidence>
<accession>A0A2V0P7W5</accession>
<proteinExistence type="predicted"/>
<dbReference type="Proteomes" id="UP000247498">
    <property type="component" value="Unassembled WGS sequence"/>
</dbReference>
<reference evidence="3 4" key="1">
    <citation type="journal article" date="2018" name="Sci. Rep.">
        <title>Raphidocelis subcapitata (=Pseudokirchneriella subcapitata) provides an insight into genome evolution and environmental adaptations in the Sphaeropleales.</title>
        <authorList>
            <person name="Suzuki S."/>
            <person name="Yamaguchi H."/>
            <person name="Nakajima N."/>
            <person name="Kawachi M."/>
        </authorList>
    </citation>
    <scope>NUCLEOTIDE SEQUENCE [LARGE SCALE GENOMIC DNA]</scope>
    <source>
        <strain evidence="3 4">NIES-35</strain>
    </source>
</reference>
<comment type="caution">
    <text evidence="3">The sequence shown here is derived from an EMBL/GenBank/DDBJ whole genome shotgun (WGS) entry which is preliminary data.</text>
</comment>
<dbReference type="STRING" id="307507.A0A2V0P7W5"/>